<feature type="chain" id="PRO_5047097050" evidence="6">
    <location>
        <begin position="26"/>
        <end position="505"/>
    </location>
</feature>
<keyword evidence="5" id="KW-0449">Lipoprotein</keyword>
<dbReference type="PANTHER" id="PTHR43649:SF33">
    <property type="entry name" value="POLYGALACTURONAN_RHAMNOGALACTURONAN-BINDING PROTEIN YTCQ"/>
    <property type="match status" value="1"/>
</dbReference>
<evidence type="ECO:0000256" key="1">
    <source>
        <dbReference type="ARBA" id="ARBA00022475"/>
    </source>
</evidence>
<keyword evidence="4" id="KW-0564">Palmitate</keyword>
<evidence type="ECO:0000256" key="2">
    <source>
        <dbReference type="ARBA" id="ARBA00022729"/>
    </source>
</evidence>
<evidence type="ECO:0000256" key="4">
    <source>
        <dbReference type="ARBA" id="ARBA00023139"/>
    </source>
</evidence>
<dbReference type="SUPFAM" id="SSF53850">
    <property type="entry name" value="Periplasmic binding protein-like II"/>
    <property type="match status" value="1"/>
</dbReference>
<feature type="signal peptide" evidence="6">
    <location>
        <begin position="1"/>
        <end position="25"/>
    </location>
</feature>
<evidence type="ECO:0000256" key="3">
    <source>
        <dbReference type="ARBA" id="ARBA00023136"/>
    </source>
</evidence>
<dbReference type="InterPro" id="IPR006059">
    <property type="entry name" value="SBP"/>
</dbReference>
<protein>
    <submittedName>
        <fullName evidence="7">Extracellular solute-binding protein</fullName>
    </submittedName>
</protein>
<dbReference type="PROSITE" id="PS51257">
    <property type="entry name" value="PROKAR_LIPOPROTEIN"/>
    <property type="match status" value="1"/>
</dbReference>
<dbReference type="InterPro" id="IPR050490">
    <property type="entry name" value="Bact_solute-bd_prot1"/>
</dbReference>
<dbReference type="Pfam" id="PF01547">
    <property type="entry name" value="SBP_bac_1"/>
    <property type="match status" value="1"/>
</dbReference>
<proteinExistence type="predicted"/>
<reference evidence="7 8" key="1">
    <citation type="submission" date="2022-08" db="EMBL/GenBank/DDBJ databases">
        <title>Paenibacillus endoradicis sp. nov., Paenibacillus radicibacter sp. nov and Paenibacillus pararadicis sp. nov., three cold-adapted plant growth-promoting bacteria isolated from root of Larix gmelinii in Great Khingan.</title>
        <authorList>
            <person name="Xue H."/>
        </authorList>
    </citation>
    <scope>NUCLEOTIDE SEQUENCE [LARGE SCALE GENOMIC DNA]</scope>
    <source>
        <strain evidence="7 8">N5-1-1-5</strain>
    </source>
</reference>
<evidence type="ECO:0000313" key="8">
    <source>
        <dbReference type="Proteomes" id="UP001300012"/>
    </source>
</evidence>
<keyword evidence="1" id="KW-1003">Cell membrane</keyword>
<comment type="caution">
    <text evidence="7">The sequence shown here is derived from an EMBL/GenBank/DDBJ whole genome shotgun (WGS) entry which is preliminary data.</text>
</comment>
<dbReference type="Gene3D" id="3.40.190.10">
    <property type="entry name" value="Periplasmic binding protein-like II"/>
    <property type="match status" value="2"/>
</dbReference>
<keyword evidence="2 6" id="KW-0732">Signal</keyword>
<organism evidence="7 8">
    <name type="scientific">Paenibacillus radicis</name>
    <name type="common">ex Xue et al. 2023</name>
    <dbReference type="NCBI Taxonomy" id="2972489"/>
    <lineage>
        <taxon>Bacteria</taxon>
        <taxon>Bacillati</taxon>
        <taxon>Bacillota</taxon>
        <taxon>Bacilli</taxon>
        <taxon>Bacillales</taxon>
        <taxon>Paenibacillaceae</taxon>
        <taxon>Paenibacillus</taxon>
    </lineage>
</organism>
<evidence type="ECO:0000256" key="5">
    <source>
        <dbReference type="ARBA" id="ARBA00023288"/>
    </source>
</evidence>
<evidence type="ECO:0000313" key="7">
    <source>
        <dbReference type="EMBL" id="MCR8632586.1"/>
    </source>
</evidence>
<dbReference type="PANTHER" id="PTHR43649">
    <property type="entry name" value="ARABINOSE-BINDING PROTEIN-RELATED"/>
    <property type="match status" value="1"/>
</dbReference>
<dbReference type="Proteomes" id="UP001300012">
    <property type="component" value="Unassembled WGS sequence"/>
</dbReference>
<dbReference type="EMBL" id="JANQBD010000010">
    <property type="protein sequence ID" value="MCR8632586.1"/>
    <property type="molecule type" value="Genomic_DNA"/>
</dbReference>
<gene>
    <name evidence="7" type="ORF">NV381_15375</name>
</gene>
<keyword evidence="3" id="KW-0472">Membrane</keyword>
<sequence>MNMQARNFRWLNALSILALVTGIVAGCSPASNNEKKEAKSSKAQPQSNKITIMVNLQTPVVPSDKIEKLIEEKTGMDIKFEWVPDGTYDEKFQAAFATNSLPQAAYIKNQSSFIQLRDAIKSQQFWEIGPYLKDYPNLSKLNKETLNNTAVDGKIYSLYKERPLARQGIIYRKDWADKLGLQAPKTTDDIYNMLKKFKESQAGGPKTVPLADRNDLIYGSFKTLSSYFGTPNGWGVENGKLVPEFMTKGYMDTMKFVKKLRDEGLINQDFPVTSKTDQQNMMYTGTSGMYIGALTDAGVIQDKTSKNVKEAQYDVANQILGTNGKPGVWALPGYGTLVMFPKSAVKSEAELKQILTFFDKWFDKDIVNYLKYGVEGEHYTLKDGKVVPNADTKLLEKDVKPYSTLALTDSMNVLPLLYNIPVEEKGFKLSDEAVNFAVQDPTVPLNSPTFNEKGARIGDIIKDATYKFMLGKIDETGFQADVKKWQDEGGAKIIDEYNAAFKGGK</sequence>
<accession>A0ABT1YHC6</accession>
<evidence type="ECO:0000256" key="6">
    <source>
        <dbReference type="SAM" id="SignalP"/>
    </source>
</evidence>
<name>A0ABT1YHC6_9BACL</name>
<keyword evidence="8" id="KW-1185">Reference proteome</keyword>